<feature type="transmembrane region" description="Helical" evidence="1">
    <location>
        <begin position="224"/>
        <end position="246"/>
    </location>
</feature>
<evidence type="ECO:0000313" key="2">
    <source>
        <dbReference type="EMBL" id="MFC4910810.1"/>
    </source>
</evidence>
<feature type="transmembrane region" description="Helical" evidence="1">
    <location>
        <begin position="185"/>
        <end position="212"/>
    </location>
</feature>
<feature type="transmembrane region" description="Helical" evidence="1">
    <location>
        <begin position="96"/>
        <end position="120"/>
    </location>
</feature>
<keyword evidence="3" id="KW-1185">Reference proteome</keyword>
<keyword evidence="1" id="KW-1133">Transmembrane helix</keyword>
<protein>
    <submittedName>
        <fullName evidence="2">Uncharacterized protein</fullName>
    </submittedName>
</protein>
<proteinExistence type="predicted"/>
<keyword evidence="1" id="KW-0812">Transmembrane</keyword>
<evidence type="ECO:0000313" key="3">
    <source>
        <dbReference type="Proteomes" id="UP001595872"/>
    </source>
</evidence>
<name>A0ABV9U630_9ACTN</name>
<accession>A0ABV9U630</accession>
<dbReference type="EMBL" id="JBHSIT010000008">
    <property type="protein sequence ID" value="MFC4910810.1"/>
    <property type="molecule type" value="Genomic_DNA"/>
</dbReference>
<organism evidence="2 3">
    <name type="scientific">Actinomadura gamaensis</name>
    <dbReference type="NCBI Taxonomy" id="1763541"/>
    <lineage>
        <taxon>Bacteria</taxon>
        <taxon>Bacillati</taxon>
        <taxon>Actinomycetota</taxon>
        <taxon>Actinomycetes</taxon>
        <taxon>Streptosporangiales</taxon>
        <taxon>Thermomonosporaceae</taxon>
        <taxon>Actinomadura</taxon>
    </lineage>
</organism>
<reference evidence="3" key="1">
    <citation type="journal article" date="2019" name="Int. J. Syst. Evol. Microbiol.">
        <title>The Global Catalogue of Microorganisms (GCM) 10K type strain sequencing project: providing services to taxonomists for standard genome sequencing and annotation.</title>
        <authorList>
            <consortium name="The Broad Institute Genomics Platform"/>
            <consortium name="The Broad Institute Genome Sequencing Center for Infectious Disease"/>
            <person name="Wu L."/>
            <person name="Ma J."/>
        </authorList>
    </citation>
    <scope>NUCLEOTIDE SEQUENCE [LARGE SCALE GENOMIC DNA]</scope>
    <source>
        <strain evidence="3">KLKA75</strain>
    </source>
</reference>
<gene>
    <name evidence="2" type="ORF">ACFPCY_26085</name>
</gene>
<sequence length="387" mass="40261">MELAPTGAVFGSTRVVSEAAEAAPLEVADAGEDTVRRAGPRLLDAALVRGRVGSDLVPADLRAVVFLVVERLAGARLAVEADDADFARPDAALVRLAVAFLPVAAFFAVVALLAVPAFLAVDALRAVVFFAVDFRALVDFFAADFLAVDFFAVADLRVDAFLAVDLRAVEPRAVPPPDPEPPTAFAATFIAFAASAIALVAVVIALVIAVMAFTEAFALVATDFIFVAADLACVAALVTFLAAAAVPRDGAAAALRRVPAVRFAAVEDDPRFAVVLPAVDFLAAVVRVPFRDGPDPADARRVPVAFLAAVPRDADVRLPVAARPAVLRAVPVRAVTVDLAAVDFAAALVRFGADRFAVVALVFLAVVFARPAVLRLEVVRDVVLVGT</sequence>
<evidence type="ECO:0000256" key="1">
    <source>
        <dbReference type="SAM" id="Phobius"/>
    </source>
</evidence>
<keyword evidence="1" id="KW-0472">Membrane</keyword>
<dbReference type="RefSeq" id="WP_378259466.1">
    <property type="nucleotide sequence ID" value="NZ_JBHSIT010000008.1"/>
</dbReference>
<comment type="caution">
    <text evidence="2">The sequence shown here is derived from an EMBL/GenBank/DDBJ whole genome shotgun (WGS) entry which is preliminary data.</text>
</comment>
<dbReference type="Proteomes" id="UP001595872">
    <property type="component" value="Unassembled WGS sequence"/>
</dbReference>